<feature type="region of interest" description="Disordered" evidence="1">
    <location>
        <begin position="83"/>
        <end position="103"/>
    </location>
</feature>
<proteinExistence type="predicted"/>
<evidence type="ECO:0000313" key="2">
    <source>
        <dbReference type="EMBL" id="KAK7507284.1"/>
    </source>
</evidence>
<protein>
    <recommendedName>
        <fullName evidence="4">Secreted protein</fullName>
    </recommendedName>
</protein>
<organism evidence="2 3">
    <name type="scientific">Batillaria attramentaria</name>
    <dbReference type="NCBI Taxonomy" id="370345"/>
    <lineage>
        <taxon>Eukaryota</taxon>
        <taxon>Metazoa</taxon>
        <taxon>Spiralia</taxon>
        <taxon>Lophotrochozoa</taxon>
        <taxon>Mollusca</taxon>
        <taxon>Gastropoda</taxon>
        <taxon>Caenogastropoda</taxon>
        <taxon>Sorbeoconcha</taxon>
        <taxon>Cerithioidea</taxon>
        <taxon>Batillariidae</taxon>
        <taxon>Batillaria</taxon>
    </lineage>
</organism>
<evidence type="ECO:0000313" key="3">
    <source>
        <dbReference type="Proteomes" id="UP001519460"/>
    </source>
</evidence>
<accession>A0ABD0M684</accession>
<evidence type="ECO:0000256" key="1">
    <source>
        <dbReference type="SAM" id="MobiDB-lite"/>
    </source>
</evidence>
<sequence>MRLWRAAVLAPAQTVPEAIVTTEVSSKYPLVTTGAGHGCTRHGTWKLHRTAYNALKALSPTSAKVAQSNMCASTRMRVWSHMPPTATVPKEKKNLDPEAGCQV</sequence>
<keyword evidence="3" id="KW-1185">Reference proteome</keyword>
<comment type="caution">
    <text evidence="2">The sequence shown here is derived from an EMBL/GenBank/DDBJ whole genome shotgun (WGS) entry which is preliminary data.</text>
</comment>
<reference evidence="2 3" key="1">
    <citation type="journal article" date="2023" name="Sci. Data">
        <title>Genome assembly of the Korean intertidal mud-creeper Batillaria attramentaria.</title>
        <authorList>
            <person name="Patra A.K."/>
            <person name="Ho P.T."/>
            <person name="Jun S."/>
            <person name="Lee S.J."/>
            <person name="Kim Y."/>
            <person name="Won Y.J."/>
        </authorList>
    </citation>
    <scope>NUCLEOTIDE SEQUENCE [LARGE SCALE GENOMIC DNA]</scope>
    <source>
        <strain evidence="2">Wonlab-2016</strain>
    </source>
</reference>
<gene>
    <name evidence="2" type="ORF">BaRGS_00001219</name>
</gene>
<evidence type="ECO:0008006" key="4">
    <source>
        <dbReference type="Google" id="ProtNLM"/>
    </source>
</evidence>
<dbReference type="EMBL" id="JACVVK020000004">
    <property type="protein sequence ID" value="KAK7507284.1"/>
    <property type="molecule type" value="Genomic_DNA"/>
</dbReference>
<dbReference type="AlphaFoldDB" id="A0ABD0M684"/>
<name>A0ABD0M684_9CAEN</name>
<dbReference type="Proteomes" id="UP001519460">
    <property type="component" value="Unassembled WGS sequence"/>
</dbReference>